<dbReference type="InterPro" id="IPR041534">
    <property type="entry name" value="EF-hand_13"/>
</dbReference>
<dbReference type="Gene3D" id="1.10.238.10">
    <property type="entry name" value="EF-hand"/>
    <property type="match status" value="1"/>
</dbReference>
<protein>
    <recommendedName>
        <fullName evidence="4">EF-hand domain-containing protein</fullName>
    </recommendedName>
</protein>
<keyword evidence="6" id="KW-1185">Reference proteome</keyword>
<dbReference type="Pfam" id="PF17958">
    <property type="entry name" value="EF-hand_13"/>
    <property type="match status" value="1"/>
</dbReference>
<dbReference type="AlphaFoldDB" id="A0A3P7DLZ1"/>
<proteinExistence type="predicted"/>
<dbReference type="OMA" id="YIAFVNF"/>
<evidence type="ECO:0000313" key="5">
    <source>
        <dbReference type="EMBL" id="VDM10403.1"/>
    </source>
</evidence>
<organism evidence="5 6">
    <name type="scientific">Wuchereria bancrofti</name>
    <dbReference type="NCBI Taxonomy" id="6293"/>
    <lineage>
        <taxon>Eukaryota</taxon>
        <taxon>Metazoa</taxon>
        <taxon>Ecdysozoa</taxon>
        <taxon>Nematoda</taxon>
        <taxon>Chromadorea</taxon>
        <taxon>Rhabditida</taxon>
        <taxon>Spirurina</taxon>
        <taxon>Spiruromorpha</taxon>
        <taxon>Filarioidea</taxon>
        <taxon>Onchocercidae</taxon>
        <taxon>Wuchereria</taxon>
    </lineage>
</organism>
<name>A0A3P7DLZ1_WUCBA</name>
<dbReference type="InParanoid" id="A0A3P7DLZ1"/>
<sequence length="828" mass="95100">MLKMTDGTLAISYKKHFVLYTSTSEWEESRTHQNVMEVTSDDGNNNDSLVMDPGGLSEVTDDKNCIRGAAATQQNSSRSLLPPISASYIFAPISKRNLCSVISAAMSPQNEVKSTRISIFPACAYPKRIDIILNTFLSHFSTTFDESKIGAINSGTEIEISEHLNVLPSLTVSQGVTKKSVLSLKSPNEKDVMWNNQRKLIMDHICKTFENAISSDILDDKNESSCISPIHLNPDIFTRLLETPKKFKWFEKFEQDQENAWDCSRQTPISPSDSNYDKNPYAMFPYGNTQQETLVEKNIDTVSFVIRAIKKLMQFIKLVERLLQLQLEKPQILDSSVLQEYQQIVITNPEALSNDEILDDLNVNDISWYTSSTLSKNGNALTPRKMEEKRNESSFEMLLSSDLDSSTVHKVNILNETDPTSFSIPRFHYPCGIPHSGKESCKNLKAVKGLFYKYNDRVDLSHMKEICLASGLCPLWKQPLYNCISTPTSNFINFDKFASWWKKFEENAHDETSRFVYILTNGKRNYLIADDFKALVQDLIETLPSLSSLKEAVAFHQPYIETVIARIFWNVCHSWKKYILTVELRLSNLLKAIKLLEREEVNEECEIFSYKHFYVIYCNFYMLDKGEKNYLTPSDLSLYSNSALTNLVVQRIFSGAVSLNSSMKRTIDYIAFVNFLLAEVDKSHPKSIEYWFRIMDLNGDGRISFDEMEQFYNEIVANVIRMGMDLKDMIPSHSSTYFTLSDLKRSPPVACYFFNTFINWVKHIAQESCPPDNRNRFIQGMDPQFSDWNRFCKMEYKILVADLMNSEEETTLSNLNEHEEIGKLVVQT</sequence>
<dbReference type="InterPro" id="IPR002048">
    <property type="entry name" value="EF_hand_dom"/>
</dbReference>
<dbReference type="Gene3D" id="1.10.238.230">
    <property type="match status" value="1"/>
</dbReference>
<dbReference type="InterPro" id="IPR018247">
    <property type="entry name" value="EF_Hand_1_Ca_BS"/>
</dbReference>
<evidence type="ECO:0000256" key="1">
    <source>
        <dbReference type="ARBA" id="ARBA00022723"/>
    </source>
</evidence>
<dbReference type="GO" id="GO:0005509">
    <property type="term" value="F:calcium ion binding"/>
    <property type="evidence" value="ECO:0007669"/>
    <property type="project" value="InterPro"/>
</dbReference>
<feature type="domain" description="EF-hand" evidence="4">
    <location>
        <begin position="683"/>
        <end position="718"/>
    </location>
</feature>
<dbReference type="OrthoDB" id="5586at2759"/>
<keyword evidence="2" id="KW-0106">Calcium</keyword>
<evidence type="ECO:0000256" key="2">
    <source>
        <dbReference type="ARBA" id="ARBA00022837"/>
    </source>
</evidence>
<dbReference type="SUPFAM" id="SSF47473">
    <property type="entry name" value="EF-hand"/>
    <property type="match status" value="2"/>
</dbReference>
<dbReference type="Gene3D" id="1.10.238.220">
    <property type="match status" value="1"/>
</dbReference>
<dbReference type="Proteomes" id="UP000270924">
    <property type="component" value="Unassembled WGS sequence"/>
</dbReference>
<reference evidence="5 6" key="1">
    <citation type="submission" date="2018-11" db="EMBL/GenBank/DDBJ databases">
        <authorList>
            <consortium name="Pathogen Informatics"/>
        </authorList>
    </citation>
    <scope>NUCLEOTIDE SEQUENCE [LARGE SCALE GENOMIC DNA]</scope>
</reference>
<dbReference type="PROSITE" id="PS00018">
    <property type="entry name" value="EF_HAND_1"/>
    <property type="match status" value="1"/>
</dbReference>
<dbReference type="InterPro" id="IPR011992">
    <property type="entry name" value="EF-hand-dom_pair"/>
</dbReference>
<keyword evidence="1" id="KW-0479">Metal-binding</keyword>
<dbReference type="PROSITE" id="PS50222">
    <property type="entry name" value="EF_HAND_2"/>
    <property type="match status" value="1"/>
</dbReference>
<gene>
    <name evidence="5" type="ORF">WBA_LOCUS3789</name>
</gene>
<accession>A0A3P7DLZ1</accession>
<dbReference type="GO" id="GO:0000159">
    <property type="term" value="C:protein phosphatase type 2A complex"/>
    <property type="evidence" value="ECO:0007669"/>
    <property type="project" value="TreeGrafter"/>
</dbReference>
<keyword evidence="3" id="KW-0175">Coiled coil</keyword>
<evidence type="ECO:0000256" key="3">
    <source>
        <dbReference type="SAM" id="Coils"/>
    </source>
</evidence>
<evidence type="ECO:0000313" key="6">
    <source>
        <dbReference type="Proteomes" id="UP000270924"/>
    </source>
</evidence>
<dbReference type="EMBL" id="UYWW01001377">
    <property type="protein sequence ID" value="VDM10403.1"/>
    <property type="molecule type" value="Genomic_DNA"/>
</dbReference>
<dbReference type="Pfam" id="PF13499">
    <property type="entry name" value="EF-hand_7"/>
    <property type="match status" value="1"/>
</dbReference>
<dbReference type="PANTHER" id="PTHR14095">
    <property type="entry name" value="PHOSPHATASE 2A REGULATORY SUBUNIT-RELATED"/>
    <property type="match status" value="1"/>
</dbReference>
<dbReference type="GO" id="GO:0019888">
    <property type="term" value="F:protein phosphatase regulator activity"/>
    <property type="evidence" value="ECO:0007669"/>
    <property type="project" value="TreeGrafter"/>
</dbReference>
<feature type="coiled-coil region" evidence="3">
    <location>
        <begin position="579"/>
        <end position="606"/>
    </location>
</feature>
<evidence type="ECO:0000259" key="4">
    <source>
        <dbReference type="PROSITE" id="PS50222"/>
    </source>
</evidence>
<dbReference type="PANTHER" id="PTHR14095:SF0">
    <property type="entry name" value="MIP22305P"/>
    <property type="match status" value="1"/>
</dbReference>